<evidence type="ECO:0000313" key="1">
    <source>
        <dbReference type="EMBL" id="JAD33494.1"/>
    </source>
</evidence>
<dbReference type="EMBL" id="GBRH01264401">
    <property type="protein sequence ID" value="JAD33494.1"/>
    <property type="molecule type" value="Transcribed_RNA"/>
</dbReference>
<protein>
    <submittedName>
        <fullName evidence="1">Uncharacterized protein</fullName>
    </submittedName>
</protein>
<accession>A0A0A8Z279</accession>
<reference evidence="1" key="1">
    <citation type="submission" date="2014-09" db="EMBL/GenBank/DDBJ databases">
        <authorList>
            <person name="Magalhaes I.L.F."/>
            <person name="Oliveira U."/>
            <person name="Santos F.R."/>
            <person name="Vidigal T.H.D.A."/>
            <person name="Brescovit A.D."/>
            <person name="Santos A.J."/>
        </authorList>
    </citation>
    <scope>NUCLEOTIDE SEQUENCE</scope>
    <source>
        <tissue evidence="1">Shoot tissue taken approximately 20 cm above the soil surface</tissue>
    </source>
</reference>
<organism evidence="1">
    <name type="scientific">Arundo donax</name>
    <name type="common">Giant reed</name>
    <name type="synonym">Donax arundinaceus</name>
    <dbReference type="NCBI Taxonomy" id="35708"/>
    <lineage>
        <taxon>Eukaryota</taxon>
        <taxon>Viridiplantae</taxon>
        <taxon>Streptophyta</taxon>
        <taxon>Embryophyta</taxon>
        <taxon>Tracheophyta</taxon>
        <taxon>Spermatophyta</taxon>
        <taxon>Magnoliopsida</taxon>
        <taxon>Liliopsida</taxon>
        <taxon>Poales</taxon>
        <taxon>Poaceae</taxon>
        <taxon>PACMAD clade</taxon>
        <taxon>Arundinoideae</taxon>
        <taxon>Arundineae</taxon>
        <taxon>Arundo</taxon>
    </lineage>
</organism>
<reference evidence="1" key="2">
    <citation type="journal article" date="2015" name="Data Brief">
        <title>Shoot transcriptome of the giant reed, Arundo donax.</title>
        <authorList>
            <person name="Barrero R.A."/>
            <person name="Guerrero F.D."/>
            <person name="Moolhuijzen P."/>
            <person name="Goolsby J.A."/>
            <person name="Tidwell J."/>
            <person name="Bellgard S.E."/>
            <person name="Bellgard M.I."/>
        </authorList>
    </citation>
    <scope>NUCLEOTIDE SEQUENCE</scope>
    <source>
        <tissue evidence="1">Shoot tissue taken approximately 20 cm above the soil surface</tissue>
    </source>
</reference>
<proteinExistence type="predicted"/>
<name>A0A0A8Z279_ARUDO</name>
<dbReference type="AlphaFoldDB" id="A0A0A8Z279"/>
<sequence>MNLFRRLNGYCFIKLMSAIACTLNSFKAASL</sequence>